<proteinExistence type="predicted"/>
<dbReference type="AlphaFoldDB" id="X1NAJ0"/>
<gene>
    <name evidence="1" type="ORF">S06H3_38987</name>
</gene>
<sequence length="268" mass="30417">EIMRDEGYPTIKPLGGLGDRGRDAIQESYFISEGRNITVFQYTLQQYLPGKIKDTIDKLNKANIEYNEVVIVTPHRISTERQDQMKRDARKEHNVNLNIYERKTIANRLANFDNGIFHRHFPDIEKQVKTLTTKKPLLSSDDSPLLESTMLRSCLAFSVSKESPRVRDSIFDSLTLSIITHCTDKDISSSDLTGKYFEYMGVKPPVSQLEASLQRLSSRGLVGRNQDRVSLTKFAKQSDASITIRANEATNALISDISDEISRISEKE</sequence>
<organism evidence="1">
    <name type="scientific">marine sediment metagenome</name>
    <dbReference type="NCBI Taxonomy" id="412755"/>
    <lineage>
        <taxon>unclassified sequences</taxon>
        <taxon>metagenomes</taxon>
        <taxon>ecological metagenomes</taxon>
    </lineage>
</organism>
<dbReference type="EMBL" id="BARV01023808">
    <property type="protein sequence ID" value="GAI41007.1"/>
    <property type="molecule type" value="Genomic_DNA"/>
</dbReference>
<name>X1NAJ0_9ZZZZ</name>
<reference evidence="1" key="1">
    <citation type="journal article" date="2014" name="Front. Microbiol.">
        <title>High frequency of phylogenetically diverse reductive dehalogenase-homologous genes in deep subseafloor sedimentary metagenomes.</title>
        <authorList>
            <person name="Kawai M."/>
            <person name="Futagami T."/>
            <person name="Toyoda A."/>
            <person name="Takaki Y."/>
            <person name="Nishi S."/>
            <person name="Hori S."/>
            <person name="Arai W."/>
            <person name="Tsubouchi T."/>
            <person name="Morono Y."/>
            <person name="Uchiyama I."/>
            <person name="Ito T."/>
            <person name="Fujiyama A."/>
            <person name="Inagaki F."/>
            <person name="Takami H."/>
        </authorList>
    </citation>
    <scope>NUCLEOTIDE SEQUENCE</scope>
    <source>
        <strain evidence="1">Expedition CK06-06</strain>
    </source>
</reference>
<protein>
    <submittedName>
        <fullName evidence="1">Uncharacterized protein</fullName>
    </submittedName>
</protein>
<evidence type="ECO:0000313" key="1">
    <source>
        <dbReference type="EMBL" id="GAI41007.1"/>
    </source>
</evidence>
<accession>X1NAJ0</accession>
<comment type="caution">
    <text evidence="1">The sequence shown here is derived from an EMBL/GenBank/DDBJ whole genome shotgun (WGS) entry which is preliminary data.</text>
</comment>
<feature type="non-terminal residue" evidence="1">
    <location>
        <position position="268"/>
    </location>
</feature>
<feature type="non-terminal residue" evidence="1">
    <location>
        <position position="1"/>
    </location>
</feature>